<gene>
    <name evidence="1" type="ORF">BDY19DRAFT_928025</name>
</gene>
<proteinExistence type="predicted"/>
<name>A0ACB8UCH4_9APHY</name>
<dbReference type="Proteomes" id="UP001055072">
    <property type="component" value="Unassembled WGS sequence"/>
</dbReference>
<comment type="caution">
    <text evidence="1">The sequence shown here is derived from an EMBL/GenBank/DDBJ whole genome shotgun (WGS) entry which is preliminary data.</text>
</comment>
<organism evidence="1 2">
    <name type="scientific">Irpex rosettiformis</name>
    <dbReference type="NCBI Taxonomy" id="378272"/>
    <lineage>
        <taxon>Eukaryota</taxon>
        <taxon>Fungi</taxon>
        <taxon>Dikarya</taxon>
        <taxon>Basidiomycota</taxon>
        <taxon>Agaricomycotina</taxon>
        <taxon>Agaricomycetes</taxon>
        <taxon>Polyporales</taxon>
        <taxon>Irpicaceae</taxon>
        <taxon>Irpex</taxon>
    </lineage>
</organism>
<evidence type="ECO:0000313" key="1">
    <source>
        <dbReference type="EMBL" id="KAI0092028.1"/>
    </source>
</evidence>
<dbReference type="EMBL" id="MU274904">
    <property type="protein sequence ID" value="KAI0092028.1"/>
    <property type="molecule type" value="Genomic_DNA"/>
</dbReference>
<accession>A0ACB8UCH4</accession>
<evidence type="ECO:0000313" key="2">
    <source>
        <dbReference type="Proteomes" id="UP001055072"/>
    </source>
</evidence>
<protein>
    <submittedName>
        <fullName evidence="1">Uncharacterized protein</fullName>
    </submittedName>
</protein>
<keyword evidence="2" id="KW-1185">Reference proteome</keyword>
<sequence>MANNVDVGKPHHALFVNDILAHIFTFAASGIPSSRQAPLNVSHTCQAWRRFVLNYGGLWSCLDLDIHISQNAKFDYLGLLRFWLERSHQCPLDLSIKLFYSHFSRGLSMDEVAFADQYTRSTIQVLSSHRHRWRNISILPESGTLPEIFSLTLSDSHILSNLKIGDGEFNLMERVSRPLLGEHANWPKDSRRPYPIYIVELKPTPSFTRLFALEIYFSRDSRDMVHQLFILLINAPNLVKLNVHNGLRN</sequence>
<reference evidence="1" key="1">
    <citation type="journal article" date="2021" name="Environ. Microbiol.">
        <title>Gene family expansions and transcriptome signatures uncover fungal adaptations to wood decay.</title>
        <authorList>
            <person name="Hage H."/>
            <person name="Miyauchi S."/>
            <person name="Viragh M."/>
            <person name="Drula E."/>
            <person name="Min B."/>
            <person name="Chaduli D."/>
            <person name="Navarro D."/>
            <person name="Favel A."/>
            <person name="Norest M."/>
            <person name="Lesage-Meessen L."/>
            <person name="Balint B."/>
            <person name="Merenyi Z."/>
            <person name="de Eugenio L."/>
            <person name="Morin E."/>
            <person name="Martinez A.T."/>
            <person name="Baldrian P."/>
            <person name="Stursova M."/>
            <person name="Martinez M.J."/>
            <person name="Novotny C."/>
            <person name="Magnuson J.K."/>
            <person name="Spatafora J.W."/>
            <person name="Maurice S."/>
            <person name="Pangilinan J."/>
            <person name="Andreopoulos W."/>
            <person name="LaButti K."/>
            <person name="Hundley H."/>
            <person name="Na H."/>
            <person name="Kuo A."/>
            <person name="Barry K."/>
            <person name="Lipzen A."/>
            <person name="Henrissat B."/>
            <person name="Riley R."/>
            <person name="Ahrendt S."/>
            <person name="Nagy L.G."/>
            <person name="Grigoriev I.V."/>
            <person name="Martin F."/>
            <person name="Rosso M.N."/>
        </authorList>
    </citation>
    <scope>NUCLEOTIDE SEQUENCE</scope>
    <source>
        <strain evidence="1">CBS 384.51</strain>
    </source>
</reference>